<feature type="domain" description="DUF627" evidence="4">
    <location>
        <begin position="23"/>
        <end position="134"/>
    </location>
</feature>
<feature type="non-terminal residue" evidence="5">
    <location>
        <position position="485"/>
    </location>
</feature>
<keyword evidence="1" id="KW-0833">Ubl conjugation pathway</keyword>
<evidence type="ECO:0000313" key="6">
    <source>
        <dbReference type="Proteomes" id="UP000029121"/>
    </source>
</evidence>
<proteinExistence type="predicted"/>
<reference evidence="6" key="1">
    <citation type="journal article" date="2013" name="Nat. Genet.">
        <title>The Capsella rubella genome and the genomic consequences of rapid mating system evolution.</title>
        <authorList>
            <person name="Slotte T."/>
            <person name="Hazzouri K.M."/>
            <person name="Agren J.A."/>
            <person name="Koenig D."/>
            <person name="Maumus F."/>
            <person name="Guo Y.L."/>
            <person name="Steige K."/>
            <person name="Platts A.E."/>
            <person name="Escobar J.S."/>
            <person name="Newman L.K."/>
            <person name="Wang W."/>
            <person name="Mandakova T."/>
            <person name="Vello E."/>
            <person name="Smith L.M."/>
            <person name="Henz S.R."/>
            <person name="Steffen J."/>
            <person name="Takuno S."/>
            <person name="Brandvain Y."/>
            <person name="Coop G."/>
            <person name="Andolfatto P."/>
            <person name="Hu T.T."/>
            <person name="Blanchette M."/>
            <person name="Clark R.M."/>
            <person name="Quesneville H."/>
            <person name="Nordborg M."/>
            <person name="Gaut B.S."/>
            <person name="Lysak M.A."/>
            <person name="Jenkins J."/>
            <person name="Grimwood J."/>
            <person name="Chapman J."/>
            <person name="Prochnik S."/>
            <person name="Shu S."/>
            <person name="Rokhsar D."/>
            <person name="Schmutz J."/>
            <person name="Weigel D."/>
            <person name="Wright S.I."/>
        </authorList>
    </citation>
    <scope>NUCLEOTIDE SEQUENCE [LARGE SCALE GENOMIC DNA]</scope>
    <source>
        <strain evidence="6">cv. Monte Gargano</strain>
    </source>
</reference>
<gene>
    <name evidence="5" type="ORF">CARUB_v100247971mg</name>
</gene>
<organism evidence="5 6">
    <name type="scientific">Capsella rubella</name>
    <dbReference type="NCBI Taxonomy" id="81985"/>
    <lineage>
        <taxon>Eukaryota</taxon>
        <taxon>Viridiplantae</taxon>
        <taxon>Streptophyta</taxon>
        <taxon>Embryophyta</taxon>
        <taxon>Tracheophyta</taxon>
        <taxon>Spermatophyta</taxon>
        <taxon>Magnoliopsida</taxon>
        <taxon>eudicotyledons</taxon>
        <taxon>Gunneridae</taxon>
        <taxon>Pentapetalae</taxon>
        <taxon>rosids</taxon>
        <taxon>malvids</taxon>
        <taxon>Brassicales</taxon>
        <taxon>Brassicaceae</taxon>
        <taxon>Camelineae</taxon>
        <taxon>Capsella</taxon>
    </lineage>
</organism>
<dbReference type="InterPro" id="IPR052398">
    <property type="entry name" value="Ubiquitin_hydrolase_53/54"/>
</dbReference>
<evidence type="ECO:0000259" key="4">
    <source>
        <dbReference type="Pfam" id="PF04781"/>
    </source>
</evidence>
<evidence type="ECO:0000259" key="3">
    <source>
        <dbReference type="Pfam" id="PF04780"/>
    </source>
</evidence>
<dbReference type="InterPro" id="IPR006865">
    <property type="entry name" value="DUF629"/>
</dbReference>
<dbReference type="eggNOG" id="KOG1887">
    <property type="taxonomic scope" value="Eukaryota"/>
</dbReference>
<evidence type="ECO:0000256" key="1">
    <source>
        <dbReference type="ARBA" id="ARBA00022786"/>
    </source>
</evidence>
<keyword evidence="2" id="KW-0378">Hydrolase</keyword>
<sequence>MTKNKEHDVQRTEKNINDAYNLAKGFFKNGKNGKALSLTEKTISDHGDNESCYFHHELQGDIFFQQAGKTDNTDVKCVYLFASVDAYSMATLLSPNALRSVRGYARSLIQLGDQLGVDKFYEKALFRAKRGSSVTLPHGTSPSSDDYKNLNAEFQKLMNLASQKLHETVPDAAVTVIATRATANQMELIKKDPSFDRLKIFWASLDDNTKKEFLVVDSRKLIDYIENHYGRKVKVYFQKCVTIFDILRWRCWKCHVCSQVNYCFTDCKMHILDSHVQRYEPGDFSARPKYVDGVLADMISYGDWKPLDAATATNLIMDRIKRGEVFVYVNGWCSDWPVAEDEERENTLKQFAELLKSSCHKDNPTLSCTLWEWLIDYTEEHLDLPGVPGCYLDMCSFYENPQCICFLDRKHLEHILKYFRQLTTDVRASLVSKVVNKLWGNSQVKESIDLELDKIGTGDRMVSWILDCQEIDPEFVSQMAKGLHN</sequence>
<keyword evidence="6" id="KW-1185">Reference proteome</keyword>
<feature type="domain" description="DUF629" evidence="3">
    <location>
        <begin position="197"/>
        <end position="452"/>
    </location>
</feature>
<dbReference type="InterPro" id="IPR006866">
    <property type="entry name" value="DUF627_N"/>
</dbReference>
<dbReference type="EMBL" id="KB870808">
    <property type="protein sequence ID" value="EOA29468.1"/>
    <property type="molecule type" value="Genomic_DNA"/>
</dbReference>
<dbReference type="GO" id="GO:0016787">
    <property type="term" value="F:hydrolase activity"/>
    <property type="evidence" value="ECO:0007669"/>
    <property type="project" value="UniProtKB-KW"/>
</dbReference>
<dbReference type="AlphaFoldDB" id="R0HZH6"/>
<dbReference type="PANTHER" id="PTHR22975:SF24">
    <property type="entry name" value="CARBOXYL-TERMINAL HYDROLASE-LIKE PROTEIN, PUTATIVE (DUF627 AND DUF629)-RELATED"/>
    <property type="match status" value="1"/>
</dbReference>
<dbReference type="Pfam" id="PF04781">
    <property type="entry name" value="DUF627"/>
    <property type="match status" value="1"/>
</dbReference>
<evidence type="ECO:0008006" key="7">
    <source>
        <dbReference type="Google" id="ProtNLM"/>
    </source>
</evidence>
<protein>
    <recommendedName>
        <fullName evidence="7">DUF629 domain-containing protein</fullName>
    </recommendedName>
</protein>
<name>R0HZH6_9BRAS</name>
<accession>R0HZH6</accession>
<evidence type="ECO:0000256" key="2">
    <source>
        <dbReference type="ARBA" id="ARBA00022801"/>
    </source>
</evidence>
<evidence type="ECO:0000313" key="5">
    <source>
        <dbReference type="EMBL" id="EOA29468.1"/>
    </source>
</evidence>
<dbReference type="Proteomes" id="UP000029121">
    <property type="component" value="Unassembled WGS sequence"/>
</dbReference>
<dbReference type="PANTHER" id="PTHR22975">
    <property type="entry name" value="UBIQUITIN SPECIFIC PROTEINASE"/>
    <property type="match status" value="1"/>
</dbReference>
<dbReference type="Pfam" id="PF04780">
    <property type="entry name" value="DUF629"/>
    <property type="match status" value="1"/>
</dbReference>